<comment type="caution">
    <text evidence="3">The sequence shown here is derived from an EMBL/GenBank/DDBJ whole genome shotgun (WGS) entry which is preliminary data.</text>
</comment>
<name>A0ABY0THN2_9PROT</name>
<dbReference type="Pfam" id="PF01381">
    <property type="entry name" value="HTH_3"/>
    <property type="match status" value="1"/>
</dbReference>
<dbReference type="PROSITE" id="PS50943">
    <property type="entry name" value="HTH_CROC1"/>
    <property type="match status" value="1"/>
</dbReference>
<dbReference type="EMBL" id="FNKY01000001">
    <property type="protein sequence ID" value="SDQ84458.1"/>
    <property type="molecule type" value="Genomic_DNA"/>
</dbReference>
<sequence length="103" mass="11406">MQHKNLMFTKPQMFHFARGTRLAELRCRCALTQSQLGELCGVPRTIISQWESGVSKPELSKLIALRSKLDFSLAWLLTGAESNNGNGSDVMSEIKGRSLLDGP</sequence>
<gene>
    <name evidence="3" type="ORF">SAMN05216402_2519</name>
</gene>
<proteinExistence type="predicted"/>
<dbReference type="CDD" id="cd00093">
    <property type="entry name" value="HTH_XRE"/>
    <property type="match status" value="1"/>
</dbReference>
<feature type="domain" description="HTH cro/C1-type" evidence="2">
    <location>
        <begin position="22"/>
        <end position="76"/>
    </location>
</feature>
<reference evidence="3 4" key="1">
    <citation type="submission" date="2016-10" db="EMBL/GenBank/DDBJ databases">
        <authorList>
            <person name="Varghese N."/>
            <person name="Submissions S."/>
        </authorList>
    </citation>
    <scope>NUCLEOTIDE SEQUENCE [LARGE SCALE GENOMIC DNA]</scope>
    <source>
        <strain evidence="3 4">Nl1</strain>
    </source>
</reference>
<evidence type="ECO:0000256" key="1">
    <source>
        <dbReference type="SAM" id="MobiDB-lite"/>
    </source>
</evidence>
<accession>A0ABY0THN2</accession>
<dbReference type="InterPro" id="IPR001387">
    <property type="entry name" value="Cro/C1-type_HTH"/>
</dbReference>
<feature type="region of interest" description="Disordered" evidence="1">
    <location>
        <begin position="82"/>
        <end position="103"/>
    </location>
</feature>
<dbReference type="Proteomes" id="UP000183471">
    <property type="component" value="Unassembled WGS sequence"/>
</dbReference>
<protein>
    <submittedName>
        <fullName evidence="3">Helix-turn-helix</fullName>
    </submittedName>
</protein>
<dbReference type="SMART" id="SM00530">
    <property type="entry name" value="HTH_XRE"/>
    <property type="match status" value="1"/>
</dbReference>
<evidence type="ECO:0000313" key="4">
    <source>
        <dbReference type="Proteomes" id="UP000183471"/>
    </source>
</evidence>
<dbReference type="InterPro" id="IPR010982">
    <property type="entry name" value="Lambda_DNA-bd_dom_sf"/>
</dbReference>
<keyword evidence="4" id="KW-1185">Reference proteome</keyword>
<evidence type="ECO:0000313" key="3">
    <source>
        <dbReference type="EMBL" id="SDQ84458.1"/>
    </source>
</evidence>
<dbReference type="RefSeq" id="WP_074633013.1">
    <property type="nucleotide sequence ID" value="NZ_FNKY01000001.1"/>
</dbReference>
<organism evidence="3 4">
    <name type="scientific">Nitrosospira multiformis</name>
    <dbReference type="NCBI Taxonomy" id="1231"/>
    <lineage>
        <taxon>Bacteria</taxon>
        <taxon>Pseudomonadati</taxon>
        <taxon>Pseudomonadota</taxon>
        <taxon>Betaproteobacteria</taxon>
        <taxon>Nitrosomonadales</taxon>
        <taxon>Nitrosomonadaceae</taxon>
        <taxon>Nitrosospira</taxon>
    </lineage>
</organism>
<evidence type="ECO:0000259" key="2">
    <source>
        <dbReference type="PROSITE" id="PS50943"/>
    </source>
</evidence>
<feature type="compositionally biased region" description="Basic and acidic residues" evidence="1">
    <location>
        <begin position="92"/>
        <end position="103"/>
    </location>
</feature>
<dbReference type="Gene3D" id="1.10.260.40">
    <property type="entry name" value="lambda repressor-like DNA-binding domains"/>
    <property type="match status" value="1"/>
</dbReference>
<dbReference type="SUPFAM" id="SSF47413">
    <property type="entry name" value="lambda repressor-like DNA-binding domains"/>
    <property type="match status" value="1"/>
</dbReference>